<gene>
    <name evidence="1" type="ORF">PROFUN_03357</name>
</gene>
<proteinExistence type="predicted"/>
<keyword evidence="2" id="KW-1185">Reference proteome</keyword>
<protein>
    <submittedName>
        <fullName evidence="1">Uncharacterized protein</fullName>
    </submittedName>
</protein>
<organism evidence="1 2">
    <name type="scientific">Planoprotostelium fungivorum</name>
    <dbReference type="NCBI Taxonomy" id="1890364"/>
    <lineage>
        <taxon>Eukaryota</taxon>
        <taxon>Amoebozoa</taxon>
        <taxon>Evosea</taxon>
        <taxon>Variosea</taxon>
        <taxon>Cavosteliida</taxon>
        <taxon>Cavosteliaceae</taxon>
        <taxon>Planoprotostelium</taxon>
    </lineage>
</organism>
<name>A0A2P6NWI4_9EUKA</name>
<dbReference type="EMBL" id="MDYQ01000012">
    <property type="protein sequence ID" value="PRP88248.1"/>
    <property type="molecule type" value="Genomic_DNA"/>
</dbReference>
<evidence type="ECO:0000313" key="1">
    <source>
        <dbReference type="EMBL" id="PRP88248.1"/>
    </source>
</evidence>
<dbReference type="AlphaFoldDB" id="A0A2P6NWI4"/>
<accession>A0A2P6NWI4</accession>
<dbReference type="Proteomes" id="UP000241769">
    <property type="component" value="Unassembled WGS sequence"/>
</dbReference>
<dbReference type="InParanoid" id="A0A2P6NWI4"/>
<sequence>MAQFSGSVARMIGPLRDVHLQLQGGASEKEKRPSPLRGRVICKKGDRGTLYPYGTHRFQRRQHLKSIPKHPLGKKIHHASQIYLFCHSSLKHRLRFERAALSRRAK</sequence>
<comment type="caution">
    <text evidence="1">The sequence shown here is derived from an EMBL/GenBank/DDBJ whole genome shotgun (WGS) entry which is preliminary data.</text>
</comment>
<reference evidence="1 2" key="1">
    <citation type="journal article" date="2018" name="Genome Biol. Evol.">
        <title>Multiple Roots of Fruiting Body Formation in Amoebozoa.</title>
        <authorList>
            <person name="Hillmann F."/>
            <person name="Forbes G."/>
            <person name="Novohradska S."/>
            <person name="Ferling I."/>
            <person name="Riege K."/>
            <person name="Groth M."/>
            <person name="Westermann M."/>
            <person name="Marz M."/>
            <person name="Spaller T."/>
            <person name="Winckler T."/>
            <person name="Schaap P."/>
            <person name="Glockner G."/>
        </authorList>
    </citation>
    <scope>NUCLEOTIDE SEQUENCE [LARGE SCALE GENOMIC DNA]</scope>
    <source>
        <strain evidence="1 2">Jena</strain>
    </source>
</reference>
<evidence type="ECO:0000313" key="2">
    <source>
        <dbReference type="Proteomes" id="UP000241769"/>
    </source>
</evidence>